<dbReference type="Proteomes" id="UP000252405">
    <property type="component" value="Unassembled WGS sequence"/>
</dbReference>
<evidence type="ECO:0000313" key="2">
    <source>
        <dbReference type="Proteomes" id="UP000252405"/>
    </source>
</evidence>
<evidence type="ECO:0008006" key="3">
    <source>
        <dbReference type="Google" id="ProtNLM"/>
    </source>
</evidence>
<organism evidence="1 2">
    <name type="scientific">Billgrantia montanilacus</name>
    <dbReference type="NCBI Taxonomy" id="2282305"/>
    <lineage>
        <taxon>Bacteria</taxon>
        <taxon>Pseudomonadati</taxon>
        <taxon>Pseudomonadota</taxon>
        <taxon>Gammaproteobacteria</taxon>
        <taxon>Oceanospirillales</taxon>
        <taxon>Halomonadaceae</taxon>
        <taxon>Billgrantia</taxon>
    </lineage>
</organism>
<gene>
    <name evidence="1" type="ORF">DU505_18840</name>
</gene>
<accession>A0A368TQ79</accession>
<dbReference type="OrthoDB" id="8527745at2"/>
<comment type="caution">
    <text evidence="1">The sequence shown here is derived from an EMBL/GenBank/DDBJ whole genome shotgun (WGS) entry which is preliminary data.</text>
</comment>
<keyword evidence="2" id="KW-1185">Reference proteome</keyword>
<protein>
    <recommendedName>
        <fullName evidence="3">Type II toxin-antitoxin system HicA family toxin</fullName>
    </recommendedName>
</protein>
<dbReference type="RefSeq" id="WP_114480514.1">
    <property type="nucleotide sequence ID" value="NZ_QPII01000019.1"/>
</dbReference>
<evidence type="ECO:0000313" key="1">
    <source>
        <dbReference type="EMBL" id="RCV86889.1"/>
    </source>
</evidence>
<dbReference type="EMBL" id="QPII01000019">
    <property type="protein sequence ID" value="RCV86889.1"/>
    <property type="molecule type" value="Genomic_DNA"/>
</dbReference>
<sequence>MARPLRGAKRGIERVVRYAVAHDWTVERTRGGHVKLSKPGCSPVFTSFTPSDGKRSAANAIAQLRRAQRRLEPQGGPQ</sequence>
<dbReference type="AlphaFoldDB" id="A0A368TQ79"/>
<proteinExistence type="predicted"/>
<name>A0A368TQ79_9GAMM</name>
<reference evidence="1 2" key="1">
    <citation type="submission" date="2018-07" db="EMBL/GenBank/DDBJ databases">
        <title>Halomonas montanilacus sp. nov., isolated from Lake Pengyan on Tibetan Plateau.</title>
        <authorList>
            <person name="Lu H."/>
            <person name="Xing P."/>
            <person name="Wu Q."/>
        </authorList>
    </citation>
    <scope>NUCLEOTIDE SEQUENCE [LARGE SCALE GENOMIC DNA]</scope>
    <source>
        <strain evidence="1 2">PYC7W</strain>
    </source>
</reference>